<evidence type="ECO:0000313" key="3">
    <source>
        <dbReference type="Proteomes" id="UP000295719"/>
    </source>
</evidence>
<name>A0A4R3YNP2_9GAMM</name>
<dbReference type="InterPro" id="IPR021308">
    <property type="entry name" value="GfcB"/>
</dbReference>
<proteinExistence type="predicted"/>
<dbReference type="InterPro" id="IPR023373">
    <property type="entry name" value="YmcC_sf"/>
</dbReference>
<sequence length="218" mass="24416">MNDVRYFFLMVVCCLLAACSQSQKGIGDTFAVAIFGTPDVELTPDQVRAIPYASMYAKVNDGAQIFVVLAYAENGNLKWVTRDQAMLVTRNGRLIKTLGLPDNLLEVTNLSSDPLLHANRITDGAVWTRTQSWTEQQQLRSATFTSRFHIVGTETVTVLNAPHAWRVIEEQVSVAELNTEYRNRFWIDPLSGAVLKTEQYLGPDVFPIETTTLNAYKP</sequence>
<feature type="chain" id="PRO_5020188876" evidence="1">
    <location>
        <begin position="25"/>
        <end position="218"/>
    </location>
</feature>
<dbReference type="Pfam" id="PF11102">
    <property type="entry name" value="YjbF"/>
    <property type="match status" value="1"/>
</dbReference>
<dbReference type="AlphaFoldDB" id="A0A4R3YNP2"/>
<protein>
    <submittedName>
        <fullName evidence="2">Group 4 capsule polysaccharide lipoprotein GfcB/YjbF</fullName>
    </submittedName>
</protein>
<evidence type="ECO:0000313" key="2">
    <source>
        <dbReference type="EMBL" id="TCV92503.1"/>
    </source>
</evidence>
<accession>A0A4R3YNP2</accession>
<comment type="caution">
    <text evidence="2">The sequence shown here is derived from an EMBL/GenBank/DDBJ whole genome shotgun (WGS) entry which is preliminary data.</text>
</comment>
<dbReference type="PROSITE" id="PS51257">
    <property type="entry name" value="PROKAR_LIPOPROTEIN"/>
    <property type="match status" value="1"/>
</dbReference>
<keyword evidence="3" id="KW-1185">Reference proteome</keyword>
<evidence type="ECO:0000256" key="1">
    <source>
        <dbReference type="SAM" id="SignalP"/>
    </source>
</evidence>
<dbReference type="RefSeq" id="WP_230468090.1">
    <property type="nucleotide sequence ID" value="NZ_SMCR01000012.1"/>
</dbReference>
<dbReference type="SUPFAM" id="SSF159270">
    <property type="entry name" value="YmcC-like"/>
    <property type="match status" value="1"/>
</dbReference>
<dbReference type="Gene3D" id="2.40.360.10">
    <property type="entry name" value="YmcC-like"/>
    <property type="match status" value="1"/>
</dbReference>
<organism evidence="2 3">
    <name type="scientific">Biostraticola tofi</name>
    <dbReference type="NCBI Taxonomy" id="466109"/>
    <lineage>
        <taxon>Bacteria</taxon>
        <taxon>Pseudomonadati</taxon>
        <taxon>Pseudomonadota</taxon>
        <taxon>Gammaproteobacteria</taxon>
        <taxon>Enterobacterales</taxon>
        <taxon>Bruguierivoracaceae</taxon>
        <taxon>Biostraticola</taxon>
    </lineage>
</organism>
<keyword evidence="1" id="KW-0732">Signal</keyword>
<reference evidence="2 3" key="1">
    <citation type="submission" date="2019-03" db="EMBL/GenBank/DDBJ databases">
        <title>Genomic Encyclopedia of Type Strains, Phase IV (KMG-IV): sequencing the most valuable type-strain genomes for metagenomic binning, comparative biology and taxonomic classification.</title>
        <authorList>
            <person name="Goeker M."/>
        </authorList>
    </citation>
    <scope>NUCLEOTIDE SEQUENCE [LARGE SCALE GENOMIC DNA]</scope>
    <source>
        <strain evidence="2 3">DSM 19580</strain>
    </source>
</reference>
<gene>
    <name evidence="2" type="ORF">EDC52_11259</name>
</gene>
<dbReference type="Proteomes" id="UP000295719">
    <property type="component" value="Unassembled WGS sequence"/>
</dbReference>
<feature type="signal peptide" evidence="1">
    <location>
        <begin position="1"/>
        <end position="24"/>
    </location>
</feature>
<dbReference type="EMBL" id="SMCR01000012">
    <property type="protein sequence ID" value="TCV92503.1"/>
    <property type="molecule type" value="Genomic_DNA"/>
</dbReference>
<keyword evidence="2" id="KW-0449">Lipoprotein</keyword>